<dbReference type="InterPro" id="IPR001322">
    <property type="entry name" value="Lamin_tail_dom"/>
</dbReference>
<reference evidence="3 4" key="1">
    <citation type="submission" date="2018-06" db="EMBL/GenBank/DDBJ databases">
        <authorList>
            <consortium name="Pathogen Informatics"/>
            <person name="Doyle S."/>
        </authorList>
    </citation>
    <scope>NUCLEOTIDE SEQUENCE [LARGE SCALE GENOMIC DNA]</scope>
    <source>
        <strain evidence="3 4">NCTC11388</strain>
    </source>
</reference>
<dbReference type="Pfam" id="PF00932">
    <property type="entry name" value="LTD"/>
    <property type="match status" value="1"/>
</dbReference>
<feature type="region of interest" description="Disordered" evidence="1">
    <location>
        <begin position="473"/>
        <end position="492"/>
    </location>
</feature>
<dbReference type="Gene3D" id="2.60.40.4070">
    <property type="match status" value="1"/>
</dbReference>
<organism evidence="3 4">
    <name type="scientific">Sphingobacterium spiritivorum</name>
    <name type="common">Flavobacterium spiritivorum</name>
    <dbReference type="NCBI Taxonomy" id="258"/>
    <lineage>
        <taxon>Bacteria</taxon>
        <taxon>Pseudomonadati</taxon>
        <taxon>Bacteroidota</taxon>
        <taxon>Sphingobacteriia</taxon>
        <taxon>Sphingobacteriales</taxon>
        <taxon>Sphingobacteriaceae</taxon>
        <taxon>Sphingobacterium</taxon>
    </lineage>
</organism>
<gene>
    <name evidence="3" type="ORF">NCTC11388_00353</name>
</gene>
<dbReference type="AlphaFoldDB" id="A0A380B9C8"/>
<dbReference type="RefSeq" id="WP_115168837.1">
    <property type="nucleotide sequence ID" value="NZ_UGYW01000001.1"/>
</dbReference>
<feature type="domain" description="LTD" evidence="2">
    <location>
        <begin position="335"/>
        <end position="449"/>
    </location>
</feature>
<evidence type="ECO:0000259" key="2">
    <source>
        <dbReference type="PROSITE" id="PS51841"/>
    </source>
</evidence>
<dbReference type="PROSITE" id="PS51841">
    <property type="entry name" value="LTD"/>
    <property type="match status" value="1"/>
</dbReference>
<dbReference type="Proteomes" id="UP000254893">
    <property type="component" value="Unassembled WGS sequence"/>
</dbReference>
<feature type="compositionally biased region" description="Polar residues" evidence="1">
    <location>
        <begin position="474"/>
        <end position="484"/>
    </location>
</feature>
<sequence length="612" mass="69545">MSILIEKRQLLGYWLAGLLYLIYPPASSYSQSRLSPSDTSGALFLDKFQAGHLRQWQPTTDYIIESNILQISPQSLSPAYLHSSVPSKAGMQYEIGFTSTMPLTSAHYFRFYLSTNKPSASLAHQGYHLQVDGTADQHVYKLYRQNGASRIIIFQSIPLPNEKEHLSAQVMITRDQNAVWRIAVKEYEQKSFRTLLNTTGQPQVKDMVYKLQPDFGLAAYFTPIRRSSLRFHYILLKAYASTDQLSVKRSAILNPNMISLLFSTPLDTIFMSRHSNYSISPLKEIRDVTTQDSIVYLHLKDSLEKETFQININKGTLFTGQQITLDTTIVLSYIPAYQAQQHYIIINEILFNPKSGGVDFVEIYNNSKEDINLQGWKIGKYTISDAFHSFPSGHYRLLTTNGTIVKQHYPAADLNNLIQLRTLPAYNNISGVVILRKNDLIIDSLYYTENMHSPFITNKKGISLERQHYKEDTNTPGNFRSAATSAEGATPGYQNSRYSDKIFKKNNFFLTSRTFSPDGDSFEDLLLINYEIQVENAMISLSIVNDRGHMINRLIRNKSIGSSGQITWDGRTENGSPAPPGIYLYIVELYDNQGFNRTFRGSFVLASPTSHY</sequence>
<accession>A0A380B9C8</accession>
<dbReference type="EMBL" id="UGYW01000001">
    <property type="protein sequence ID" value="SUI97252.1"/>
    <property type="molecule type" value="Genomic_DNA"/>
</dbReference>
<proteinExistence type="predicted"/>
<dbReference type="InterPro" id="IPR036415">
    <property type="entry name" value="Lamin_tail_dom_sf"/>
</dbReference>
<evidence type="ECO:0000313" key="4">
    <source>
        <dbReference type="Proteomes" id="UP000254893"/>
    </source>
</evidence>
<dbReference type="Pfam" id="PF13585">
    <property type="entry name" value="CHU_C"/>
    <property type="match status" value="1"/>
</dbReference>
<evidence type="ECO:0000256" key="1">
    <source>
        <dbReference type="SAM" id="MobiDB-lite"/>
    </source>
</evidence>
<dbReference type="SUPFAM" id="SSF74853">
    <property type="entry name" value="Lamin A/C globular tail domain"/>
    <property type="match status" value="1"/>
</dbReference>
<protein>
    <recommendedName>
        <fullName evidence="2">LTD domain-containing protein</fullName>
    </recommendedName>
</protein>
<evidence type="ECO:0000313" key="3">
    <source>
        <dbReference type="EMBL" id="SUI97252.1"/>
    </source>
</evidence>
<name>A0A380B9C8_SPHSI</name>